<accession>R0FJY6</accession>
<dbReference type="GO" id="GO:0006260">
    <property type="term" value="P:DNA replication"/>
    <property type="evidence" value="ECO:0007669"/>
    <property type="project" value="TreeGrafter"/>
</dbReference>
<gene>
    <name evidence="1" type="ORF">CARUB_v10003481mg</name>
</gene>
<dbReference type="AlphaFoldDB" id="R0FJY6"/>
<dbReference type="PANTHER" id="PTHR23274:SF53">
    <property type="entry name" value="ATP-DEPENDENT DNA HELICASE"/>
    <property type="match status" value="1"/>
</dbReference>
<evidence type="ECO:0000313" key="2">
    <source>
        <dbReference type="Proteomes" id="UP000029121"/>
    </source>
</evidence>
<name>R0FJY6_9BRAS</name>
<dbReference type="STRING" id="81985.R0FJY6"/>
<protein>
    <recommendedName>
        <fullName evidence="3">ATP-dependent DNA helicase</fullName>
    </recommendedName>
</protein>
<organism evidence="1 2">
    <name type="scientific">Capsella rubella</name>
    <dbReference type="NCBI Taxonomy" id="81985"/>
    <lineage>
        <taxon>Eukaryota</taxon>
        <taxon>Viridiplantae</taxon>
        <taxon>Streptophyta</taxon>
        <taxon>Embryophyta</taxon>
        <taxon>Tracheophyta</taxon>
        <taxon>Spermatophyta</taxon>
        <taxon>Magnoliopsida</taxon>
        <taxon>eudicotyledons</taxon>
        <taxon>Gunneridae</taxon>
        <taxon>Pentapetalae</taxon>
        <taxon>rosids</taxon>
        <taxon>malvids</taxon>
        <taxon>Brassicales</taxon>
        <taxon>Brassicaceae</taxon>
        <taxon>Camelineae</taxon>
        <taxon>Capsella</taxon>
    </lineage>
</organism>
<dbReference type="SUPFAM" id="SSF52540">
    <property type="entry name" value="P-loop containing nucleoside triphosphate hydrolases"/>
    <property type="match status" value="1"/>
</dbReference>
<dbReference type="Proteomes" id="UP000029121">
    <property type="component" value="Unassembled WGS sequence"/>
</dbReference>
<reference evidence="2" key="1">
    <citation type="journal article" date="2013" name="Nat. Genet.">
        <title>The Capsella rubella genome and the genomic consequences of rapid mating system evolution.</title>
        <authorList>
            <person name="Slotte T."/>
            <person name="Hazzouri K.M."/>
            <person name="Agren J.A."/>
            <person name="Koenig D."/>
            <person name="Maumus F."/>
            <person name="Guo Y.L."/>
            <person name="Steige K."/>
            <person name="Platts A.E."/>
            <person name="Escobar J.S."/>
            <person name="Newman L.K."/>
            <person name="Wang W."/>
            <person name="Mandakova T."/>
            <person name="Vello E."/>
            <person name="Smith L.M."/>
            <person name="Henz S.R."/>
            <person name="Steffen J."/>
            <person name="Takuno S."/>
            <person name="Brandvain Y."/>
            <person name="Coop G."/>
            <person name="Andolfatto P."/>
            <person name="Hu T.T."/>
            <person name="Blanchette M."/>
            <person name="Clark R.M."/>
            <person name="Quesneville H."/>
            <person name="Nordborg M."/>
            <person name="Gaut B.S."/>
            <person name="Lysak M.A."/>
            <person name="Jenkins J."/>
            <person name="Grimwood J."/>
            <person name="Chapman J."/>
            <person name="Prochnik S."/>
            <person name="Shu S."/>
            <person name="Rokhsar D."/>
            <person name="Schmutz J."/>
            <person name="Weigel D."/>
            <person name="Wright S.I."/>
        </authorList>
    </citation>
    <scope>NUCLEOTIDE SEQUENCE [LARGE SCALE GENOMIC DNA]</scope>
    <source>
        <strain evidence="2">cv. Monte Gargano</strain>
    </source>
</reference>
<dbReference type="InterPro" id="IPR027417">
    <property type="entry name" value="P-loop_NTPase"/>
</dbReference>
<keyword evidence="2" id="KW-1185">Reference proteome</keyword>
<evidence type="ECO:0000313" key="1">
    <source>
        <dbReference type="EMBL" id="EOA22767.1"/>
    </source>
</evidence>
<sequence>MCYLLRRVLTLLAVKRRQFPVRMCYAMTVNKSQGQTLKKVFSHGQLYVTLSRVTSPSGLKVLYTSKQKQDKYVTNIVYREVFNGLPTNTKNDKFGRENSRQLISLPK</sequence>
<proteinExistence type="predicted"/>
<evidence type="ECO:0008006" key="3">
    <source>
        <dbReference type="Google" id="ProtNLM"/>
    </source>
</evidence>
<dbReference type="eggNOG" id="KOG0987">
    <property type="taxonomic scope" value="Eukaryota"/>
</dbReference>
<dbReference type="PANTHER" id="PTHR23274">
    <property type="entry name" value="DNA HELICASE-RELATED"/>
    <property type="match status" value="1"/>
</dbReference>
<dbReference type="EMBL" id="KB870810">
    <property type="protein sequence ID" value="EOA22767.1"/>
    <property type="molecule type" value="Genomic_DNA"/>
</dbReference>
<dbReference type="GO" id="GO:0005657">
    <property type="term" value="C:replication fork"/>
    <property type="evidence" value="ECO:0007669"/>
    <property type="project" value="TreeGrafter"/>
</dbReference>